<sequence>MHFLQLVAKKNYANICAIFRISWPNLKLINIRKNCTVKSSAGYFYFHDLLQWTDESQLNIRDNLLFLPNFINEHEEQLLIDEVQRRLKTMRYENTHWDDAIVNYREIEKSTWEDENAKIIEKIRRTAFTADADHQDRVHVLDLEKTGWIKPHVDSIRYCGDVVAGLCLLSDAVMRFRSVENNNQIVDLLVERRGLYIMRGFARYEFTHEILKNGESLFAGRPVLRDRRISIICRTYPSPTVKC</sequence>
<accession>A0A0V0XQR5</accession>
<comment type="cofactor">
    <cofactor evidence="1">
        <name>Fe(2+)</name>
        <dbReference type="ChEBI" id="CHEBI:29033"/>
    </cofactor>
</comment>
<dbReference type="InterPro" id="IPR037151">
    <property type="entry name" value="AlkB-like_sf"/>
</dbReference>
<dbReference type="PANTHER" id="PTHR21052:SF0">
    <property type="entry name" value="ALPHA-KETOGLUTARATE-DEPENDENT DIOXYGENASE ALKB HOMOLOG 7, MITOCHONDRIAL"/>
    <property type="match status" value="1"/>
</dbReference>
<gene>
    <name evidence="2" type="primary">Alkbh7</name>
    <name evidence="2" type="ORF">T4E_4932</name>
</gene>
<dbReference type="InterPro" id="IPR032870">
    <property type="entry name" value="ALKBH7-like"/>
</dbReference>
<keyword evidence="2" id="KW-0560">Oxidoreductase</keyword>
<dbReference type="GO" id="GO:0006631">
    <property type="term" value="P:fatty acid metabolic process"/>
    <property type="evidence" value="ECO:0007669"/>
    <property type="project" value="TreeGrafter"/>
</dbReference>
<dbReference type="Proteomes" id="UP000054815">
    <property type="component" value="Unassembled WGS sequence"/>
</dbReference>
<comment type="caution">
    <text evidence="2">The sequence shown here is derived from an EMBL/GenBank/DDBJ whole genome shotgun (WGS) entry which is preliminary data.</text>
</comment>
<evidence type="ECO:0000313" key="3">
    <source>
        <dbReference type="Proteomes" id="UP000054815"/>
    </source>
</evidence>
<protein>
    <submittedName>
        <fullName evidence="2">Alpha-ketoglutarate-dependent dioxygenase alkB-like protein 7, mitochondrial</fullName>
    </submittedName>
</protein>
<name>A0A0V0XQR5_TRIPS</name>
<evidence type="ECO:0000256" key="1">
    <source>
        <dbReference type="ARBA" id="ARBA00001954"/>
    </source>
</evidence>
<dbReference type="GO" id="GO:0005759">
    <property type="term" value="C:mitochondrial matrix"/>
    <property type="evidence" value="ECO:0007669"/>
    <property type="project" value="TreeGrafter"/>
</dbReference>
<organism evidence="2 3">
    <name type="scientific">Trichinella pseudospiralis</name>
    <name type="common">Parasitic roundworm</name>
    <dbReference type="NCBI Taxonomy" id="6337"/>
    <lineage>
        <taxon>Eukaryota</taxon>
        <taxon>Metazoa</taxon>
        <taxon>Ecdysozoa</taxon>
        <taxon>Nematoda</taxon>
        <taxon>Enoplea</taxon>
        <taxon>Dorylaimia</taxon>
        <taxon>Trichinellida</taxon>
        <taxon>Trichinellidae</taxon>
        <taxon>Trichinella</taxon>
    </lineage>
</organism>
<dbReference type="GO" id="GO:0006974">
    <property type="term" value="P:DNA damage response"/>
    <property type="evidence" value="ECO:0007669"/>
    <property type="project" value="InterPro"/>
</dbReference>
<dbReference type="AlphaFoldDB" id="A0A0V0XQR5"/>
<dbReference type="STRING" id="6337.A0A0V0XQR5"/>
<evidence type="ECO:0000313" key="2">
    <source>
        <dbReference type="EMBL" id="KRX90277.1"/>
    </source>
</evidence>
<proteinExistence type="predicted"/>
<dbReference type="GO" id="GO:0051213">
    <property type="term" value="F:dioxygenase activity"/>
    <property type="evidence" value="ECO:0007669"/>
    <property type="project" value="UniProtKB-KW"/>
</dbReference>
<reference evidence="2 3" key="1">
    <citation type="submission" date="2015-01" db="EMBL/GenBank/DDBJ databases">
        <title>Evolution of Trichinella species and genotypes.</title>
        <authorList>
            <person name="Korhonen P.K."/>
            <person name="Edoardo P."/>
            <person name="Giuseppe L.R."/>
            <person name="Gasser R.B."/>
        </authorList>
    </citation>
    <scope>NUCLEOTIDE SEQUENCE [LARGE SCALE GENOMIC DNA]</scope>
    <source>
        <strain evidence="2">ISS141</strain>
    </source>
</reference>
<dbReference type="PANTHER" id="PTHR21052">
    <property type="entry name" value="SPERMATOGENESIS ASSOCIATED 11-RELATED"/>
    <property type="match status" value="1"/>
</dbReference>
<keyword evidence="2" id="KW-0223">Dioxygenase</keyword>
<dbReference type="Gene3D" id="2.60.120.590">
    <property type="entry name" value="Alpha-ketoglutarate-dependent dioxygenase AlkB-like"/>
    <property type="match status" value="1"/>
</dbReference>
<dbReference type="EMBL" id="JYDU01000171">
    <property type="protein sequence ID" value="KRX90277.1"/>
    <property type="molecule type" value="Genomic_DNA"/>
</dbReference>
<dbReference type="SUPFAM" id="SSF51197">
    <property type="entry name" value="Clavaminate synthase-like"/>
    <property type="match status" value="1"/>
</dbReference>